<keyword evidence="12 18" id="KW-0547">Nucleotide-binding</keyword>
<keyword evidence="11 18" id="KW-0479">Metal-binding</keyword>
<dbReference type="Gene3D" id="3.40.50.1970">
    <property type="match status" value="1"/>
</dbReference>
<keyword evidence="13 18" id="KW-0862">Zinc</keyword>
<comment type="cofactor">
    <cofactor evidence="3">
        <name>Zn(2+)</name>
        <dbReference type="ChEBI" id="CHEBI:29105"/>
    </cofactor>
</comment>
<dbReference type="GO" id="GO:0008652">
    <property type="term" value="P:amino acid biosynthetic process"/>
    <property type="evidence" value="ECO:0007669"/>
    <property type="project" value="UniProtKB-KW"/>
</dbReference>
<dbReference type="HAMAP" id="MF_00110">
    <property type="entry name" value="DHQ_synthase"/>
    <property type="match status" value="1"/>
</dbReference>
<feature type="binding site" evidence="18">
    <location>
        <position position="185"/>
    </location>
    <ligand>
        <name>Zn(2+)</name>
        <dbReference type="ChEBI" id="CHEBI:29105"/>
    </ligand>
</feature>
<evidence type="ECO:0000256" key="13">
    <source>
        <dbReference type="ARBA" id="ARBA00022833"/>
    </source>
</evidence>
<evidence type="ECO:0000256" key="1">
    <source>
        <dbReference type="ARBA" id="ARBA00001393"/>
    </source>
</evidence>
<reference evidence="21 22" key="1">
    <citation type="journal article" date="2015" name="Genome Announc.">
        <title>Expanding the biotechnology potential of lactobacilli through comparative genomics of 213 strains and associated genera.</title>
        <authorList>
            <person name="Sun Z."/>
            <person name="Harris H.M."/>
            <person name="McCann A."/>
            <person name="Guo C."/>
            <person name="Argimon S."/>
            <person name="Zhang W."/>
            <person name="Yang X."/>
            <person name="Jeffery I.B."/>
            <person name="Cooney J.C."/>
            <person name="Kagawa T.F."/>
            <person name="Liu W."/>
            <person name="Song Y."/>
            <person name="Salvetti E."/>
            <person name="Wrobel A."/>
            <person name="Rasinkangas P."/>
            <person name="Parkhill J."/>
            <person name="Rea M.C."/>
            <person name="O'Sullivan O."/>
            <person name="Ritari J."/>
            <person name="Douillard F.P."/>
            <person name="Paul Ross R."/>
            <person name="Yang R."/>
            <person name="Briner A.E."/>
            <person name="Felis G.E."/>
            <person name="de Vos W.M."/>
            <person name="Barrangou R."/>
            <person name="Klaenhammer T.R."/>
            <person name="Caufield P.W."/>
            <person name="Cui Y."/>
            <person name="Zhang H."/>
            <person name="O'Toole P.W."/>
        </authorList>
    </citation>
    <scope>NUCLEOTIDE SEQUENCE [LARGE SCALE GENOMIC DNA]</scope>
    <source>
        <strain evidence="21 22">DSM 19910</strain>
    </source>
</reference>
<dbReference type="GO" id="GO:0003856">
    <property type="term" value="F:3-dehydroquinate synthase activity"/>
    <property type="evidence" value="ECO:0007669"/>
    <property type="project" value="UniProtKB-UniRule"/>
</dbReference>
<feature type="domain" description="3-dehydroquinate synthase N-terminal" evidence="19">
    <location>
        <begin position="68"/>
        <end position="179"/>
    </location>
</feature>
<evidence type="ECO:0000313" key="22">
    <source>
        <dbReference type="Proteomes" id="UP000051621"/>
    </source>
</evidence>
<dbReference type="OrthoDB" id="9806583at2"/>
<feature type="binding site" evidence="18">
    <location>
        <position position="262"/>
    </location>
    <ligand>
        <name>Zn(2+)</name>
        <dbReference type="ChEBI" id="CHEBI:29105"/>
    </ligand>
</feature>
<dbReference type="GO" id="GO:0009073">
    <property type="term" value="P:aromatic amino acid family biosynthetic process"/>
    <property type="evidence" value="ECO:0007669"/>
    <property type="project" value="UniProtKB-KW"/>
</dbReference>
<feature type="binding site" evidence="18">
    <location>
        <begin position="130"/>
        <end position="131"/>
    </location>
    <ligand>
        <name>NAD(+)</name>
        <dbReference type="ChEBI" id="CHEBI:57540"/>
    </ligand>
</feature>
<comment type="caution">
    <text evidence="21">The sequence shown here is derived from an EMBL/GenBank/DDBJ whole genome shotgun (WGS) entry which is preliminary data.</text>
</comment>
<evidence type="ECO:0000256" key="16">
    <source>
        <dbReference type="ARBA" id="ARBA00023239"/>
    </source>
</evidence>
<evidence type="ECO:0000256" key="3">
    <source>
        <dbReference type="ARBA" id="ARBA00001947"/>
    </source>
</evidence>
<comment type="subcellular location">
    <subcellularLocation>
        <location evidence="4 18">Cytoplasm</location>
    </subcellularLocation>
</comment>
<accession>A0A0R1LZ70</accession>
<dbReference type="NCBIfam" id="TIGR01357">
    <property type="entry name" value="aroB"/>
    <property type="match status" value="1"/>
</dbReference>
<dbReference type="PANTHER" id="PTHR43622:SF7">
    <property type="entry name" value="3-DEHYDROQUINATE SYNTHASE, CHLOROPLASTIC"/>
    <property type="match status" value="1"/>
</dbReference>
<comment type="function">
    <text evidence="18">Catalyzes the conversion of 3-deoxy-D-arabino-heptulosonate 7-phosphate (DAHP) to dehydroquinate (DHQ).</text>
</comment>
<gene>
    <name evidence="18" type="primary">aroB</name>
    <name evidence="21" type="ORF">FC81_GL001745</name>
</gene>
<evidence type="ECO:0000259" key="19">
    <source>
        <dbReference type="Pfam" id="PF01761"/>
    </source>
</evidence>
<feature type="binding site" evidence="18">
    <location>
        <position position="246"/>
    </location>
    <ligand>
        <name>Zn(2+)</name>
        <dbReference type="ChEBI" id="CHEBI:29105"/>
    </ligand>
</feature>
<comment type="caution">
    <text evidence="18">Lacks conserved residue(s) required for the propagation of feature annotation.</text>
</comment>
<evidence type="ECO:0000256" key="7">
    <source>
        <dbReference type="ARBA" id="ARBA00013031"/>
    </source>
</evidence>
<keyword evidence="9 18" id="KW-0963">Cytoplasm</keyword>
<organism evidence="21 22">
    <name type="scientific">Liquorilactobacillus capillatus DSM 19910</name>
    <dbReference type="NCBI Taxonomy" id="1423731"/>
    <lineage>
        <taxon>Bacteria</taxon>
        <taxon>Bacillati</taxon>
        <taxon>Bacillota</taxon>
        <taxon>Bacilli</taxon>
        <taxon>Lactobacillales</taxon>
        <taxon>Lactobacillaceae</taxon>
        <taxon>Liquorilactobacillus</taxon>
    </lineage>
</organism>
<dbReference type="CDD" id="cd08195">
    <property type="entry name" value="DHQS"/>
    <property type="match status" value="1"/>
</dbReference>
<dbReference type="GO" id="GO:0000166">
    <property type="term" value="F:nucleotide binding"/>
    <property type="evidence" value="ECO:0007669"/>
    <property type="project" value="UniProtKB-KW"/>
</dbReference>
<keyword evidence="14 18" id="KW-0520">NAD</keyword>
<comment type="cofactor">
    <cofactor evidence="18">
        <name>Co(2+)</name>
        <dbReference type="ChEBI" id="CHEBI:48828"/>
    </cofactor>
    <cofactor evidence="18">
        <name>Zn(2+)</name>
        <dbReference type="ChEBI" id="CHEBI:29105"/>
    </cofactor>
    <text evidence="18">Binds 1 divalent metal cation per subunit. Can use either Co(2+) or Zn(2+).</text>
</comment>
<evidence type="ECO:0000256" key="6">
    <source>
        <dbReference type="ARBA" id="ARBA00005412"/>
    </source>
</evidence>
<comment type="catalytic activity">
    <reaction evidence="1 18">
        <text>7-phospho-2-dehydro-3-deoxy-D-arabino-heptonate = 3-dehydroquinate + phosphate</text>
        <dbReference type="Rhea" id="RHEA:21968"/>
        <dbReference type="ChEBI" id="CHEBI:32364"/>
        <dbReference type="ChEBI" id="CHEBI:43474"/>
        <dbReference type="ChEBI" id="CHEBI:58394"/>
        <dbReference type="EC" id="4.2.3.4"/>
    </reaction>
</comment>
<dbReference type="PIRSF" id="PIRSF001455">
    <property type="entry name" value="DHQ_synth"/>
    <property type="match status" value="1"/>
</dbReference>
<keyword evidence="16 18" id="KW-0456">Lyase</keyword>
<dbReference type="InterPro" id="IPR016037">
    <property type="entry name" value="DHQ_synth_AroB"/>
</dbReference>
<evidence type="ECO:0000256" key="17">
    <source>
        <dbReference type="ARBA" id="ARBA00023285"/>
    </source>
</evidence>
<sequence length="356" mass="39135">MIEENNEIILKNYRIKIQTGLLHQLEEFIKPLWSQRQVALITDDNVGPLYAATVEKQLNKMNYKVVVLTIPAGEASKSWRQVQRVIELLAQNNFVRSDGIIALGGGVVGDLAGFIASIYMRGISLIQIPTSLLAQVDSSVGGKTAIDLPAGKNMVGTFYQPDLVLIDSTTIKTLPKRMLVEGYGEIVKCAALVGGRFWAIVQRVNEPEDIIRQAEKLIYASVSFKAGVVQQDEKETGLRKLLNFGHTFGHAVELLEDGRLMHGEAVAIGMVHVMAVFEQKGMTVSGTTAAISERLERVGLPLDAPELGTPAFYRAIQHDKKIRGDQLTLVYVKKIGEPAFFPLKTAELKNWLGAAI</sequence>
<protein>
    <recommendedName>
        <fullName evidence="8 18">3-dehydroquinate synthase</fullName>
        <shortName evidence="18">DHQS</shortName>
        <ecNumber evidence="7 18">4.2.3.4</ecNumber>
    </recommendedName>
</protein>
<dbReference type="Proteomes" id="UP000051621">
    <property type="component" value="Unassembled WGS sequence"/>
</dbReference>
<evidence type="ECO:0000256" key="2">
    <source>
        <dbReference type="ARBA" id="ARBA00001911"/>
    </source>
</evidence>
<proteinExistence type="inferred from homology"/>
<evidence type="ECO:0000256" key="18">
    <source>
        <dbReference type="HAMAP-Rule" id="MF_00110"/>
    </source>
</evidence>
<dbReference type="STRING" id="1423731.FC81_GL001745"/>
<feature type="binding site" evidence="18">
    <location>
        <position position="143"/>
    </location>
    <ligand>
        <name>NAD(+)</name>
        <dbReference type="ChEBI" id="CHEBI:57540"/>
    </ligand>
</feature>
<evidence type="ECO:0000256" key="12">
    <source>
        <dbReference type="ARBA" id="ARBA00022741"/>
    </source>
</evidence>
<evidence type="ECO:0000256" key="5">
    <source>
        <dbReference type="ARBA" id="ARBA00004661"/>
    </source>
</evidence>
<evidence type="ECO:0000313" key="21">
    <source>
        <dbReference type="EMBL" id="KRL00911.1"/>
    </source>
</evidence>
<dbReference type="GO" id="GO:0005737">
    <property type="term" value="C:cytoplasm"/>
    <property type="evidence" value="ECO:0007669"/>
    <property type="project" value="UniProtKB-SubCell"/>
</dbReference>
<keyword evidence="10 18" id="KW-0028">Amino-acid biosynthesis</keyword>
<evidence type="ECO:0000256" key="15">
    <source>
        <dbReference type="ARBA" id="ARBA00023141"/>
    </source>
</evidence>
<dbReference type="InterPro" id="IPR050071">
    <property type="entry name" value="Dehydroquinate_synthase"/>
</dbReference>
<dbReference type="Pfam" id="PF24621">
    <property type="entry name" value="DHQS_C"/>
    <property type="match status" value="1"/>
</dbReference>
<evidence type="ECO:0000256" key="9">
    <source>
        <dbReference type="ARBA" id="ARBA00022490"/>
    </source>
</evidence>
<dbReference type="InterPro" id="IPR030963">
    <property type="entry name" value="DHQ_synth_fam"/>
</dbReference>
<dbReference type="RefSeq" id="WP_057745523.1">
    <property type="nucleotide sequence ID" value="NZ_AZEF01000032.1"/>
</dbReference>
<feature type="binding site" evidence="18">
    <location>
        <begin position="170"/>
        <end position="173"/>
    </location>
    <ligand>
        <name>NAD(+)</name>
        <dbReference type="ChEBI" id="CHEBI:57540"/>
    </ligand>
</feature>
<name>A0A0R1LZ70_9LACO</name>
<dbReference type="SUPFAM" id="SSF56796">
    <property type="entry name" value="Dehydroquinate synthase-like"/>
    <property type="match status" value="1"/>
</dbReference>
<dbReference type="InterPro" id="IPR030960">
    <property type="entry name" value="DHQS/DOIS_N"/>
</dbReference>
<comment type="similarity">
    <text evidence="6 18">Belongs to the sugar phosphate cyclases superfamily. Dehydroquinate synthase family.</text>
</comment>
<evidence type="ECO:0000256" key="14">
    <source>
        <dbReference type="ARBA" id="ARBA00023027"/>
    </source>
</evidence>
<comment type="pathway">
    <text evidence="5 18">Metabolic intermediate biosynthesis; chorismate biosynthesis; chorismate from D-erythrose 4-phosphate and phosphoenolpyruvate: step 2/7.</text>
</comment>
<evidence type="ECO:0000256" key="10">
    <source>
        <dbReference type="ARBA" id="ARBA00022605"/>
    </source>
</evidence>
<feature type="binding site" evidence="18">
    <location>
        <position position="152"/>
    </location>
    <ligand>
        <name>NAD(+)</name>
        <dbReference type="ChEBI" id="CHEBI:57540"/>
    </ligand>
</feature>
<keyword evidence="22" id="KW-1185">Reference proteome</keyword>
<dbReference type="PANTHER" id="PTHR43622">
    <property type="entry name" value="3-DEHYDROQUINATE SYNTHASE"/>
    <property type="match status" value="1"/>
</dbReference>
<dbReference type="UniPathway" id="UPA00053">
    <property type="reaction ID" value="UER00085"/>
</dbReference>
<dbReference type="GO" id="GO:0009423">
    <property type="term" value="P:chorismate biosynthetic process"/>
    <property type="evidence" value="ECO:0007669"/>
    <property type="project" value="UniProtKB-UniRule"/>
</dbReference>
<dbReference type="PATRIC" id="fig|1423731.3.peg.1788"/>
<dbReference type="FunFam" id="3.40.50.1970:FF:000007">
    <property type="entry name" value="Pentafunctional AROM polypeptide"/>
    <property type="match status" value="1"/>
</dbReference>
<evidence type="ECO:0000256" key="4">
    <source>
        <dbReference type="ARBA" id="ARBA00004496"/>
    </source>
</evidence>
<dbReference type="EMBL" id="AZEF01000032">
    <property type="protein sequence ID" value="KRL00911.1"/>
    <property type="molecule type" value="Genomic_DNA"/>
</dbReference>
<dbReference type="EC" id="4.2.3.4" evidence="7 18"/>
<feature type="binding site" evidence="18">
    <location>
        <begin position="106"/>
        <end position="110"/>
    </location>
    <ligand>
        <name>NAD(+)</name>
        <dbReference type="ChEBI" id="CHEBI:57540"/>
    </ligand>
</feature>
<dbReference type="InterPro" id="IPR056179">
    <property type="entry name" value="DHQS_C"/>
</dbReference>
<dbReference type="Gene3D" id="1.20.1090.10">
    <property type="entry name" value="Dehydroquinate synthase-like - alpha domain"/>
    <property type="match status" value="1"/>
</dbReference>
<feature type="domain" description="3-dehydroquinate synthase C-terminal" evidence="20">
    <location>
        <begin position="182"/>
        <end position="321"/>
    </location>
</feature>
<keyword evidence="17 18" id="KW-0170">Cobalt</keyword>
<keyword evidence="15 18" id="KW-0057">Aromatic amino acid biosynthesis</keyword>
<dbReference type="Pfam" id="PF01761">
    <property type="entry name" value="DHQ_synthase"/>
    <property type="match status" value="1"/>
</dbReference>
<comment type="cofactor">
    <cofactor evidence="2 18">
        <name>NAD(+)</name>
        <dbReference type="ChEBI" id="CHEBI:57540"/>
    </cofactor>
</comment>
<dbReference type="GO" id="GO:0046872">
    <property type="term" value="F:metal ion binding"/>
    <property type="evidence" value="ECO:0007669"/>
    <property type="project" value="UniProtKB-KW"/>
</dbReference>
<evidence type="ECO:0000259" key="20">
    <source>
        <dbReference type="Pfam" id="PF24621"/>
    </source>
</evidence>
<evidence type="ECO:0000256" key="11">
    <source>
        <dbReference type="ARBA" id="ARBA00022723"/>
    </source>
</evidence>
<dbReference type="AlphaFoldDB" id="A0A0R1LZ70"/>
<evidence type="ECO:0000256" key="8">
    <source>
        <dbReference type="ARBA" id="ARBA00017684"/>
    </source>
</evidence>